<dbReference type="PANTHER" id="PTHR45790">
    <property type="entry name" value="SIROHEME SYNTHASE-RELATED"/>
    <property type="match status" value="1"/>
</dbReference>
<comment type="caution">
    <text evidence="7">The sequence shown here is derived from an EMBL/GenBank/DDBJ whole genome shotgun (WGS) entry which is preliminary data.</text>
</comment>
<evidence type="ECO:0000313" key="8">
    <source>
        <dbReference type="Proteomes" id="UP000569914"/>
    </source>
</evidence>
<dbReference type="InterPro" id="IPR006366">
    <property type="entry name" value="CobA/CysG_C"/>
</dbReference>
<dbReference type="NCBIfam" id="TIGR01469">
    <property type="entry name" value="cobA_cysG_Cterm"/>
    <property type="match status" value="1"/>
</dbReference>
<dbReference type="InterPro" id="IPR000878">
    <property type="entry name" value="4pyrrol_Mease"/>
</dbReference>
<keyword evidence="5" id="KW-0627">Porphyrin biosynthesis</keyword>
<dbReference type="Proteomes" id="UP000569914">
    <property type="component" value="Unassembled WGS sequence"/>
</dbReference>
<dbReference type="NCBIfam" id="NF004790">
    <property type="entry name" value="PRK06136.1"/>
    <property type="match status" value="1"/>
</dbReference>
<evidence type="ECO:0000256" key="4">
    <source>
        <dbReference type="ARBA" id="ARBA00022691"/>
    </source>
</evidence>
<keyword evidence="8" id="KW-1185">Reference proteome</keyword>
<dbReference type="GO" id="GO:0004851">
    <property type="term" value="F:uroporphyrin-III C-methyltransferase activity"/>
    <property type="evidence" value="ECO:0007669"/>
    <property type="project" value="UniProtKB-EC"/>
</dbReference>
<dbReference type="GO" id="GO:0032259">
    <property type="term" value="P:methylation"/>
    <property type="evidence" value="ECO:0007669"/>
    <property type="project" value="UniProtKB-KW"/>
</dbReference>
<gene>
    <name evidence="7" type="ORF">BKA15_005434</name>
</gene>
<evidence type="ECO:0000256" key="2">
    <source>
        <dbReference type="ARBA" id="ARBA00022603"/>
    </source>
</evidence>
<dbReference type="CDD" id="cd11642">
    <property type="entry name" value="SUMT"/>
    <property type="match status" value="1"/>
</dbReference>
<dbReference type="SUPFAM" id="SSF53790">
    <property type="entry name" value="Tetrapyrrole methylase"/>
    <property type="match status" value="1"/>
</dbReference>
<organism evidence="7 8">
    <name type="scientific">Microlunatus parietis</name>
    <dbReference type="NCBI Taxonomy" id="682979"/>
    <lineage>
        <taxon>Bacteria</taxon>
        <taxon>Bacillati</taxon>
        <taxon>Actinomycetota</taxon>
        <taxon>Actinomycetes</taxon>
        <taxon>Propionibacteriales</taxon>
        <taxon>Propionibacteriaceae</taxon>
        <taxon>Microlunatus</taxon>
    </lineage>
</organism>
<sequence length="353" mass="36583">MIGELDLTGSVVLLVGAESTSRRADRRYRAAGARVRRVGASELPLDDDPVAWRLALLPVAQLPPSRCVIIDGDPGLPAVRVETIRRQCRRLGVPTVLEPAAIAAGRVTLVGGGPGPEELLTVAARAALADADVILYDRLAPHERLAELAPGATLVDVGKRPYHHPVGQDRINELIIRYARGGASVVRLKGGDPYVFGRGGEEVDACRAAGIEVRVVPGVSSAIAVPGAAGIPVTQRGVSRSFTVVSGHEPLSDEDFDALVRVGGTLVIMMGVANLHQLGAGLVRAGLEPDTPAAVIERGLRPGQRTTVGTIGSLPGEAARIGVRSPAVIIVGEVVRSHADLAPLLITAGLGPA</sequence>
<dbReference type="PANTHER" id="PTHR45790:SF3">
    <property type="entry name" value="S-ADENOSYL-L-METHIONINE-DEPENDENT UROPORPHYRINOGEN III METHYLTRANSFERASE, CHLOROPLASTIC"/>
    <property type="match status" value="1"/>
</dbReference>
<accession>A0A7Y9IC70</accession>
<dbReference type="InterPro" id="IPR014776">
    <property type="entry name" value="4pyrrole_Mease_sub2"/>
</dbReference>
<dbReference type="InterPro" id="IPR014777">
    <property type="entry name" value="4pyrrole_Mease_sub1"/>
</dbReference>
<dbReference type="InterPro" id="IPR035996">
    <property type="entry name" value="4pyrrol_Methylase_sf"/>
</dbReference>
<dbReference type="Gene3D" id="3.30.950.10">
    <property type="entry name" value="Methyltransferase, Cobalt-precorrin-4 Transmethylase, Domain 2"/>
    <property type="match status" value="1"/>
</dbReference>
<dbReference type="GO" id="GO:0019354">
    <property type="term" value="P:siroheme biosynthetic process"/>
    <property type="evidence" value="ECO:0007669"/>
    <property type="project" value="InterPro"/>
</dbReference>
<evidence type="ECO:0000313" key="7">
    <source>
        <dbReference type="EMBL" id="NYE74105.1"/>
    </source>
</evidence>
<name>A0A7Y9IC70_9ACTN</name>
<keyword evidence="4" id="KW-0949">S-adenosyl-L-methionine</keyword>
<protein>
    <recommendedName>
        <fullName evidence="1">uroporphyrinogen-III C-methyltransferase</fullName>
        <ecNumber evidence="1">2.1.1.107</ecNumber>
    </recommendedName>
</protein>
<evidence type="ECO:0000256" key="1">
    <source>
        <dbReference type="ARBA" id="ARBA00012162"/>
    </source>
</evidence>
<evidence type="ECO:0000256" key="5">
    <source>
        <dbReference type="ARBA" id="ARBA00023244"/>
    </source>
</evidence>
<reference evidence="7 8" key="1">
    <citation type="submission" date="2020-07" db="EMBL/GenBank/DDBJ databases">
        <title>Sequencing the genomes of 1000 actinobacteria strains.</title>
        <authorList>
            <person name="Klenk H.-P."/>
        </authorList>
    </citation>
    <scope>NUCLEOTIDE SEQUENCE [LARGE SCALE GENOMIC DNA]</scope>
    <source>
        <strain evidence="7 8">DSM 22083</strain>
    </source>
</reference>
<dbReference type="FunFam" id="3.40.1010.10:FF:000001">
    <property type="entry name" value="Siroheme synthase"/>
    <property type="match status" value="1"/>
</dbReference>
<dbReference type="EMBL" id="JACCBU010000001">
    <property type="protein sequence ID" value="NYE74105.1"/>
    <property type="molecule type" value="Genomic_DNA"/>
</dbReference>
<dbReference type="Pfam" id="PF00590">
    <property type="entry name" value="TP_methylase"/>
    <property type="match status" value="1"/>
</dbReference>
<dbReference type="Gene3D" id="3.40.1010.10">
    <property type="entry name" value="Cobalt-precorrin-4 Transmethylase, Domain 1"/>
    <property type="match status" value="1"/>
</dbReference>
<keyword evidence="2 7" id="KW-0489">Methyltransferase</keyword>
<evidence type="ECO:0000256" key="3">
    <source>
        <dbReference type="ARBA" id="ARBA00022679"/>
    </source>
</evidence>
<keyword evidence="3 7" id="KW-0808">Transferase</keyword>
<proteinExistence type="predicted"/>
<dbReference type="RefSeq" id="WP_179756175.1">
    <property type="nucleotide sequence ID" value="NZ_JACCBU010000001.1"/>
</dbReference>
<dbReference type="AlphaFoldDB" id="A0A7Y9IC70"/>
<dbReference type="InterPro" id="IPR050161">
    <property type="entry name" value="Siro_Cobalamin_biosynth"/>
</dbReference>
<dbReference type="EC" id="2.1.1.107" evidence="1"/>
<feature type="domain" description="Tetrapyrrole methylase" evidence="6">
    <location>
        <begin position="106"/>
        <end position="314"/>
    </location>
</feature>
<evidence type="ECO:0000259" key="6">
    <source>
        <dbReference type="Pfam" id="PF00590"/>
    </source>
</evidence>